<evidence type="ECO:0000313" key="3">
    <source>
        <dbReference type="Proteomes" id="UP001596050"/>
    </source>
</evidence>
<sequence length="100" mass="11198">MSDRQDDQVEALIREIAQKHGIVVGRDDPILMLHTINNRLMADSAKSQQVQLEKLREELEALAQRWSLDAKEKSERILNASLTAGKQAMGQLMEEGANAT</sequence>
<reference evidence="3" key="1">
    <citation type="journal article" date="2019" name="Int. J. Syst. Evol. Microbiol.">
        <title>The Global Catalogue of Microorganisms (GCM) 10K type strain sequencing project: providing services to taxonomists for standard genome sequencing and annotation.</title>
        <authorList>
            <consortium name="The Broad Institute Genomics Platform"/>
            <consortium name="The Broad Institute Genome Sequencing Center for Infectious Disease"/>
            <person name="Wu L."/>
            <person name="Ma J."/>
        </authorList>
    </citation>
    <scope>NUCLEOTIDE SEQUENCE [LARGE SCALE GENOMIC DNA]</scope>
    <source>
        <strain evidence="3">KACC 12649</strain>
    </source>
</reference>
<dbReference type="InterPro" id="IPR028140">
    <property type="entry name" value="TraM"/>
</dbReference>
<dbReference type="Pfam" id="PF11657">
    <property type="entry name" value="Activator-TraM"/>
    <property type="match status" value="1"/>
</dbReference>
<accession>A0ABW0LB84</accession>
<gene>
    <name evidence="2" type="ORF">ACFPN5_25240</name>
</gene>
<protein>
    <submittedName>
        <fullName evidence="2">Conjugal transfer protein TraM</fullName>
    </submittedName>
</protein>
<keyword evidence="3" id="KW-1185">Reference proteome</keyword>
<keyword evidence="1" id="KW-0175">Coiled coil</keyword>
<proteinExistence type="predicted"/>
<dbReference type="Proteomes" id="UP001596050">
    <property type="component" value="Unassembled WGS sequence"/>
</dbReference>
<feature type="coiled-coil region" evidence="1">
    <location>
        <begin position="42"/>
        <end position="76"/>
    </location>
</feature>
<name>A0ABW0LB84_9BURK</name>
<feature type="non-terminal residue" evidence="2">
    <location>
        <position position="100"/>
    </location>
</feature>
<dbReference type="NCBIfam" id="NF010470">
    <property type="entry name" value="PRK13895.1"/>
    <property type="match status" value="1"/>
</dbReference>
<dbReference type="EMBL" id="JBHSMU010000023">
    <property type="protein sequence ID" value="MFC5463123.1"/>
    <property type="molecule type" value="Genomic_DNA"/>
</dbReference>
<comment type="caution">
    <text evidence="2">The sequence shown here is derived from an EMBL/GenBank/DDBJ whole genome shotgun (WGS) entry which is preliminary data.</text>
</comment>
<organism evidence="2 3">
    <name type="scientific">Massilia niabensis</name>
    <dbReference type="NCBI Taxonomy" id="544910"/>
    <lineage>
        <taxon>Bacteria</taxon>
        <taxon>Pseudomonadati</taxon>
        <taxon>Pseudomonadota</taxon>
        <taxon>Betaproteobacteria</taxon>
        <taxon>Burkholderiales</taxon>
        <taxon>Oxalobacteraceae</taxon>
        <taxon>Telluria group</taxon>
        <taxon>Massilia</taxon>
    </lineage>
</organism>
<evidence type="ECO:0000256" key="1">
    <source>
        <dbReference type="SAM" id="Coils"/>
    </source>
</evidence>
<evidence type="ECO:0000313" key="2">
    <source>
        <dbReference type="EMBL" id="MFC5463123.1"/>
    </source>
</evidence>